<evidence type="ECO:0000256" key="8">
    <source>
        <dbReference type="SAM" id="Phobius"/>
    </source>
</evidence>
<dbReference type="OrthoDB" id="9782006at2"/>
<dbReference type="AlphaFoldDB" id="M5TWX4"/>
<evidence type="ECO:0000256" key="6">
    <source>
        <dbReference type="ARBA" id="ARBA00023136"/>
    </source>
</evidence>
<keyword evidence="3" id="KW-1003">Cell membrane</keyword>
<keyword evidence="6 8" id="KW-0472">Membrane</keyword>
<dbReference type="Pfam" id="PF03176">
    <property type="entry name" value="MMPL"/>
    <property type="match status" value="3"/>
</dbReference>
<dbReference type="Gene3D" id="1.20.1640.10">
    <property type="entry name" value="Multidrug efflux transporter AcrB transmembrane domain"/>
    <property type="match status" value="2"/>
</dbReference>
<feature type="domain" description="Membrane transport protein MMPL" evidence="9">
    <location>
        <begin position="376"/>
        <end position="580"/>
    </location>
</feature>
<evidence type="ECO:0000256" key="3">
    <source>
        <dbReference type="ARBA" id="ARBA00022475"/>
    </source>
</evidence>
<comment type="caution">
    <text evidence="10">The sequence shown here is derived from an EMBL/GenBank/DDBJ whole genome shotgun (WGS) entry which is preliminary data.</text>
</comment>
<evidence type="ECO:0000313" key="10">
    <source>
        <dbReference type="EMBL" id="EMI53680.1"/>
    </source>
</evidence>
<comment type="subcellular location">
    <subcellularLocation>
        <location evidence="1">Cell membrane</location>
        <topology evidence="1">Multi-pass membrane protein</topology>
    </subcellularLocation>
</comment>
<organism evidence="10 11">
    <name type="scientific">Rhodopirellula sallentina SM41</name>
    <dbReference type="NCBI Taxonomy" id="1263870"/>
    <lineage>
        <taxon>Bacteria</taxon>
        <taxon>Pseudomonadati</taxon>
        <taxon>Planctomycetota</taxon>
        <taxon>Planctomycetia</taxon>
        <taxon>Pirellulales</taxon>
        <taxon>Pirellulaceae</taxon>
        <taxon>Rhodopirellula</taxon>
    </lineage>
</organism>
<feature type="compositionally biased region" description="Low complexity" evidence="7">
    <location>
        <begin position="144"/>
        <end position="161"/>
    </location>
</feature>
<evidence type="ECO:0000256" key="1">
    <source>
        <dbReference type="ARBA" id="ARBA00004651"/>
    </source>
</evidence>
<evidence type="ECO:0000259" key="9">
    <source>
        <dbReference type="Pfam" id="PF03176"/>
    </source>
</evidence>
<feature type="domain" description="Membrane transport protein MMPL" evidence="9">
    <location>
        <begin position="994"/>
        <end position="1031"/>
    </location>
</feature>
<feature type="transmembrane region" description="Helical" evidence="8">
    <location>
        <begin position="639"/>
        <end position="657"/>
    </location>
</feature>
<feature type="transmembrane region" description="Helical" evidence="8">
    <location>
        <begin position="904"/>
        <end position="924"/>
    </location>
</feature>
<feature type="domain" description="Membrane transport protein MMPL" evidence="9">
    <location>
        <begin position="673"/>
        <end position="969"/>
    </location>
</feature>
<evidence type="ECO:0000256" key="2">
    <source>
        <dbReference type="ARBA" id="ARBA00010157"/>
    </source>
</evidence>
<dbReference type="PATRIC" id="fig|1263870.3.peg.5178"/>
<gene>
    <name evidence="10" type="ORF">RSSM_04896</name>
</gene>
<evidence type="ECO:0000256" key="4">
    <source>
        <dbReference type="ARBA" id="ARBA00022692"/>
    </source>
</evidence>
<feature type="transmembrane region" description="Helical" evidence="8">
    <location>
        <begin position="408"/>
        <end position="425"/>
    </location>
</feature>
<evidence type="ECO:0000256" key="7">
    <source>
        <dbReference type="SAM" id="MobiDB-lite"/>
    </source>
</evidence>
<dbReference type="PANTHER" id="PTHR33406">
    <property type="entry name" value="MEMBRANE PROTEIN MJ1562-RELATED"/>
    <property type="match status" value="1"/>
</dbReference>
<feature type="transmembrane region" description="Helical" evidence="8">
    <location>
        <begin position="1003"/>
        <end position="1028"/>
    </location>
</feature>
<feature type="transmembrane region" description="Helical" evidence="8">
    <location>
        <begin position="847"/>
        <end position="863"/>
    </location>
</feature>
<feature type="transmembrane region" description="Helical" evidence="8">
    <location>
        <begin position="512"/>
        <end position="535"/>
    </location>
</feature>
<name>M5TWX4_9BACT</name>
<proteinExistence type="inferred from homology"/>
<feature type="transmembrane region" description="Helical" evidence="8">
    <location>
        <begin position="432"/>
        <end position="454"/>
    </location>
</feature>
<feature type="compositionally biased region" description="Polar residues" evidence="7">
    <location>
        <begin position="168"/>
        <end position="208"/>
    </location>
</feature>
<protein>
    <submittedName>
        <fullName evidence="10">MmpL family membrane protein</fullName>
    </submittedName>
</protein>
<evidence type="ECO:0000313" key="11">
    <source>
        <dbReference type="Proteomes" id="UP000011885"/>
    </source>
</evidence>
<reference evidence="10 11" key="1">
    <citation type="journal article" date="2013" name="Mar. Genomics">
        <title>Expression of sulfatases in Rhodopirellula baltica and the diversity of sulfatases in the genus Rhodopirellula.</title>
        <authorList>
            <person name="Wegner C.E."/>
            <person name="Richter-Heitmann T."/>
            <person name="Klindworth A."/>
            <person name="Klockow C."/>
            <person name="Richter M."/>
            <person name="Achstetter T."/>
            <person name="Glockner F.O."/>
            <person name="Harder J."/>
        </authorList>
    </citation>
    <scope>NUCLEOTIDE SEQUENCE [LARGE SCALE GENOMIC DNA]</scope>
    <source>
        <strain evidence="10 11">SM41</strain>
    </source>
</reference>
<dbReference type="InterPro" id="IPR004869">
    <property type="entry name" value="MMPL_dom"/>
</dbReference>
<comment type="similarity">
    <text evidence="2">Belongs to the resistance-nodulation-cell division (RND) (TC 2.A.6) family. MmpL subfamily.</text>
</comment>
<keyword evidence="5 8" id="KW-1133">Transmembrane helix</keyword>
<evidence type="ECO:0000256" key="5">
    <source>
        <dbReference type="ARBA" id="ARBA00022989"/>
    </source>
</evidence>
<sequence length="1042" mass="114178">MTKASARFARRVTSNAKIILIVWVLLAVVAKTMAPSWKSVALDGDFDYLPSTRVSVAGGRLLDRAFKGTRSRSQMVVALARDSDQWTRQDRLLGLDILRRLYHRLGEVCWMRSEEIACGEVDEARMIVPLPDTQPNATPPDPNAPDVNDPGTNIGAGTQAGDDGGGVASTNSSDAPDTSAGSAAELNSNALVTASTDRVEPTSPTGQDTPEEVSAYQRQSSQRWLGVAVEAFDQAIEIDAEFYQLLDDRVPQREPTAYEPRLAIAYWDRGLLAEARCADPDLIEQDLESASVLDPNIAESALPILERDLDAWTVLLDVYSWKESVIGEQLKKPRSRIAVLTLASELAATGNIALLEQLQEIVDRCVEYQSEYLTAEERGQAGDLRVKITGSGAIGGETLLAARSAITYTEWFTVGMILIILAVVYRAPLLVAVPLVSIAVAVMVATAVVTVLTSLAGSVDWLGLDLKVYTTSRIFVVVILFGAGTDYCLFLIARLREEAASHVWPVACERALANVSGALLGSAMTTIVGLGMLWFADFGKFHHTGPIIAICLCVGLLVCMTMTPACLRLLGPKVFWPIPITEESERAVVKLLSNRDLNRSDSTTGSPSTKSGLTTTGGLMSGSRMWNATAIALTRYPSWTLAAGWLLLILPAAFGFMREQDVTYDLSGQLHHTAGSRQGMELLDRNFGVGELAPISILALADDDQSDEALAKTSDRMIRRLYQLEGVRRVRSLSDPLGDFPPEREMGLLSKEAWRRRTLQNHRLARLHFVANEPTYTQRLIRLDVIVQEDPFSEAAAAKLELVSGEMQKTLDSVEQETKTPWTLFTTGTTASIVDLREVTLRDTRRIKIAVIVAVLVVLIIVIRRLALSLYLISTVLLSYYATLGLTYWFFASIDGPDFLGLDWKLPLFLFVILVAVGQDYNVYLVTRIMEERKRLGSLAAVRRAVARTGGIVTACGIVMAATFFSMTSSAWWPPLVEAIWPSSNSIATTEQTTLRGITELGFALALGVLIDTLYVRTVLVPSFVVLWDQYRKRRAAKRAQA</sequence>
<feature type="transmembrane region" description="Helical" evidence="8">
    <location>
        <begin position="870"/>
        <end position="892"/>
    </location>
</feature>
<feature type="transmembrane region" description="Helical" evidence="8">
    <location>
        <begin position="474"/>
        <end position="492"/>
    </location>
</feature>
<feature type="transmembrane region" description="Helical" evidence="8">
    <location>
        <begin position="547"/>
        <end position="570"/>
    </location>
</feature>
<dbReference type="InterPro" id="IPR050545">
    <property type="entry name" value="Mycobact_MmpL"/>
</dbReference>
<accession>M5TWX4</accession>
<keyword evidence="4 8" id="KW-0812">Transmembrane</keyword>
<keyword evidence="11" id="KW-1185">Reference proteome</keyword>
<feature type="transmembrane region" description="Helical" evidence="8">
    <location>
        <begin position="945"/>
        <end position="967"/>
    </location>
</feature>
<dbReference type="PANTHER" id="PTHR33406:SF6">
    <property type="entry name" value="MEMBRANE PROTEIN YDGH-RELATED"/>
    <property type="match status" value="1"/>
</dbReference>
<dbReference type="SUPFAM" id="SSF82866">
    <property type="entry name" value="Multidrug efflux transporter AcrB transmembrane domain"/>
    <property type="match status" value="2"/>
</dbReference>
<feature type="region of interest" description="Disordered" evidence="7">
    <location>
        <begin position="130"/>
        <end position="217"/>
    </location>
</feature>
<dbReference type="GO" id="GO:0005886">
    <property type="term" value="C:plasma membrane"/>
    <property type="evidence" value="ECO:0007669"/>
    <property type="project" value="UniProtKB-SubCell"/>
</dbReference>
<dbReference type="RefSeq" id="WP_008684331.1">
    <property type="nucleotide sequence ID" value="NZ_ANOH01000335.1"/>
</dbReference>
<dbReference type="Proteomes" id="UP000011885">
    <property type="component" value="Unassembled WGS sequence"/>
</dbReference>
<dbReference type="EMBL" id="ANOH01000335">
    <property type="protein sequence ID" value="EMI53680.1"/>
    <property type="molecule type" value="Genomic_DNA"/>
</dbReference>